<protein>
    <recommendedName>
        <fullName evidence="1">Reverse transcriptase domain-containing protein</fullName>
    </recommendedName>
</protein>
<evidence type="ECO:0000313" key="3">
    <source>
        <dbReference type="Proteomes" id="UP000235965"/>
    </source>
</evidence>
<dbReference type="Pfam" id="PF14529">
    <property type="entry name" value="Exo_endo_phos_2"/>
    <property type="match status" value="1"/>
</dbReference>
<name>A0A2J7RK30_9NEOP</name>
<dbReference type="EMBL" id="NEVH01002981">
    <property type="protein sequence ID" value="PNF41197.1"/>
    <property type="molecule type" value="Genomic_DNA"/>
</dbReference>
<sequence>MDSISPVIINQKGDRRQRLKLKNHKFAILHHNVQSLFNKKLELNVLLNTSLQNVKVLCFTEHWLSEDQLLLLEINNFKLVSKFCRKDCKNGGSCIFVTKELNTREVTFLNDLSCEKIFELAVVEIVDFKWLLVCIYRSPQNNAGLFLEKLETLVDRIHKKRKKLIICGDWNIDLLQVNEHTRTLENLLISYDLKNTVTVPTRVTSLSKSSIDVMITNKQFNKNYIEIVNMGFSDHLAQILWVNLDTRRMEQKDKVLLRKFSKVNISKFIDLLKDELWEEISVERNVNELYSLFINKFLYYFTRAFPLKLETKSDRKDNLWISRGIRVSCQKMRLLNSLKCRLPLSRDSLNYINRYHRIYKRVISEAKKRYNDNQIRDATNPTKMMWQIINKQMGNAGRANHDIWLQNNSKKIIHPQKVANTLNSYFIDKVEELVEETRNRNNNRLPQLLVDRNPNSMYLFPISEDEIVLVVTKLKGKASAGVDEVPEFLLKACIQCIKKPLTFIFNESLNQGIFPDLLKIAKVRPVYKKGNRQEASNYRPIALLSVFSKILEKIMYSRLVSFTTKYKILTENQHGFQKNKSTTSACLSFIGKVQEALDRRLGVVGIFFDLSKAYDVIDHDILLEKLEHYGIRGNAIIWLKSYLSLRSQYVEITSNDNKYRKKRYNSSFKNVKFGIPQGSILGPLLFLLYINDLPYHIFDGEVVLFADDTNILVTDKNINILQDKIGEVMIQLESWFSKNNLIINTEKTKAMLFQLNKSYYMSEPVITFKNMKISYTSQFKFLGVNISNNLKWSSHIQSLCLKLNKVCYIIKSLKDVVSFSTLRNVYFAKFQSLISYGLIFWGGECESSKILKIQKRILRLIKGVNSRTTCRPIFKDLKILTVTSLYIFEVLCYFQKFNLYTTRNSDLYEYNTRRKEDFHVRSCSTSTSKKSVINMGIKAYNRLPLKIRKLNGFKDFKYKLKLFLLDNPFYTMKEFLFEGLQDE</sequence>
<dbReference type="SUPFAM" id="SSF56219">
    <property type="entry name" value="DNase I-like"/>
    <property type="match status" value="1"/>
</dbReference>
<dbReference type="Proteomes" id="UP000235965">
    <property type="component" value="Unassembled WGS sequence"/>
</dbReference>
<dbReference type="EMBL" id="NEVH01002981">
    <property type="protein sequence ID" value="PNF41196.1"/>
    <property type="molecule type" value="Genomic_DNA"/>
</dbReference>
<evidence type="ECO:0000259" key="1">
    <source>
        <dbReference type="PROSITE" id="PS50878"/>
    </source>
</evidence>
<dbReference type="PANTHER" id="PTHR33332">
    <property type="entry name" value="REVERSE TRANSCRIPTASE DOMAIN-CONTAINING PROTEIN"/>
    <property type="match status" value="1"/>
</dbReference>
<organism evidence="2 3">
    <name type="scientific">Cryptotermes secundus</name>
    <dbReference type="NCBI Taxonomy" id="105785"/>
    <lineage>
        <taxon>Eukaryota</taxon>
        <taxon>Metazoa</taxon>
        <taxon>Ecdysozoa</taxon>
        <taxon>Arthropoda</taxon>
        <taxon>Hexapoda</taxon>
        <taxon>Insecta</taxon>
        <taxon>Pterygota</taxon>
        <taxon>Neoptera</taxon>
        <taxon>Polyneoptera</taxon>
        <taxon>Dictyoptera</taxon>
        <taxon>Blattodea</taxon>
        <taxon>Blattoidea</taxon>
        <taxon>Termitoidae</taxon>
        <taxon>Kalotermitidae</taxon>
        <taxon>Cryptotermitinae</taxon>
        <taxon>Cryptotermes</taxon>
    </lineage>
</organism>
<dbReference type="Pfam" id="PF00078">
    <property type="entry name" value="RVT_1"/>
    <property type="match status" value="1"/>
</dbReference>
<dbReference type="InParanoid" id="A0A2J7RK30"/>
<dbReference type="InterPro" id="IPR036691">
    <property type="entry name" value="Endo/exonu/phosph_ase_sf"/>
</dbReference>
<accession>A0A2J7RK30</accession>
<dbReference type="OrthoDB" id="414730at2759"/>
<dbReference type="PROSITE" id="PS50878">
    <property type="entry name" value="RT_POL"/>
    <property type="match status" value="1"/>
</dbReference>
<dbReference type="GO" id="GO:0003824">
    <property type="term" value="F:catalytic activity"/>
    <property type="evidence" value="ECO:0007669"/>
    <property type="project" value="InterPro"/>
</dbReference>
<dbReference type="Gene3D" id="3.60.10.10">
    <property type="entry name" value="Endonuclease/exonuclease/phosphatase"/>
    <property type="match status" value="1"/>
</dbReference>
<dbReference type="InterPro" id="IPR005135">
    <property type="entry name" value="Endo/exonuclease/phosphatase"/>
</dbReference>
<dbReference type="SUPFAM" id="SSF56672">
    <property type="entry name" value="DNA/RNA polymerases"/>
    <property type="match status" value="1"/>
</dbReference>
<dbReference type="CDD" id="cd01650">
    <property type="entry name" value="RT_nLTR_like"/>
    <property type="match status" value="1"/>
</dbReference>
<reference evidence="2 3" key="1">
    <citation type="submission" date="2017-12" db="EMBL/GenBank/DDBJ databases">
        <title>Hemimetabolous genomes reveal molecular basis of termite eusociality.</title>
        <authorList>
            <person name="Harrison M.C."/>
            <person name="Jongepier E."/>
            <person name="Robertson H.M."/>
            <person name="Arning N."/>
            <person name="Bitard-Feildel T."/>
            <person name="Chao H."/>
            <person name="Childers C.P."/>
            <person name="Dinh H."/>
            <person name="Doddapaneni H."/>
            <person name="Dugan S."/>
            <person name="Gowin J."/>
            <person name="Greiner C."/>
            <person name="Han Y."/>
            <person name="Hu H."/>
            <person name="Hughes D.S.T."/>
            <person name="Huylmans A.-K."/>
            <person name="Kemena C."/>
            <person name="Kremer L.P.M."/>
            <person name="Lee S.L."/>
            <person name="Lopez-Ezquerra A."/>
            <person name="Mallet L."/>
            <person name="Monroy-Kuhn J.M."/>
            <person name="Moser A."/>
            <person name="Murali S.C."/>
            <person name="Muzny D.M."/>
            <person name="Otani S."/>
            <person name="Piulachs M.-D."/>
            <person name="Poelchau M."/>
            <person name="Qu J."/>
            <person name="Schaub F."/>
            <person name="Wada-Katsumata A."/>
            <person name="Worley K.C."/>
            <person name="Xie Q."/>
            <person name="Ylla G."/>
            <person name="Poulsen M."/>
            <person name="Gibbs R.A."/>
            <person name="Schal C."/>
            <person name="Richards S."/>
            <person name="Belles X."/>
            <person name="Korb J."/>
            <person name="Bornberg-Bauer E."/>
        </authorList>
    </citation>
    <scope>NUCLEOTIDE SEQUENCE [LARGE SCALE GENOMIC DNA]</scope>
    <source>
        <tissue evidence="2">Whole body</tissue>
    </source>
</reference>
<feature type="domain" description="Reverse transcriptase" evidence="1">
    <location>
        <begin position="507"/>
        <end position="786"/>
    </location>
</feature>
<gene>
    <name evidence="2" type="ORF">B7P43_G01456</name>
</gene>
<dbReference type="InterPro" id="IPR043502">
    <property type="entry name" value="DNA/RNA_pol_sf"/>
</dbReference>
<comment type="caution">
    <text evidence="2">The sequence shown here is derived from an EMBL/GenBank/DDBJ whole genome shotgun (WGS) entry which is preliminary data.</text>
</comment>
<dbReference type="InterPro" id="IPR000477">
    <property type="entry name" value="RT_dom"/>
</dbReference>
<dbReference type="AlphaFoldDB" id="A0A2J7RK30"/>
<evidence type="ECO:0000313" key="2">
    <source>
        <dbReference type="EMBL" id="PNF41196.1"/>
    </source>
</evidence>
<dbReference type="GO" id="GO:0071897">
    <property type="term" value="P:DNA biosynthetic process"/>
    <property type="evidence" value="ECO:0007669"/>
    <property type="project" value="UniProtKB-ARBA"/>
</dbReference>
<keyword evidence="3" id="KW-1185">Reference proteome</keyword>
<proteinExistence type="predicted"/>